<evidence type="ECO:0000256" key="1">
    <source>
        <dbReference type="SAM" id="SignalP"/>
    </source>
</evidence>
<keyword evidence="1" id="KW-0732">Signal</keyword>
<evidence type="ECO:0000313" key="2">
    <source>
        <dbReference type="EMBL" id="CRK87036.1"/>
    </source>
</evidence>
<dbReference type="EMBL" id="CVRI01000003">
    <property type="protein sequence ID" value="CRK87036.1"/>
    <property type="molecule type" value="Genomic_DNA"/>
</dbReference>
<dbReference type="Proteomes" id="UP000183832">
    <property type="component" value="Unassembled WGS sequence"/>
</dbReference>
<proteinExistence type="predicted"/>
<feature type="signal peptide" evidence="1">
    <location>
        <begin position="1"/>
        <end position="24"/>
    </location>
</feature>
<accession>A0A1J1HHZ6</accession>
<organism evidence="2 3">
    <name type="scientific">Clunio marinus</name>
    <dbReference type="NCBI Taxonomy" id="568069"/>
    <lineage>
        <taxon>Eukaryota</taxon>
        <taxon>Metazoa</taxon>
        <taxon>Ecdysozoa</taxon>
        <taxon>Arthropoda</taxon>
        <taxon>Hexapoda</taxon>
        <taxon>Insecta</taxon>
        <taxon>Pterygota</taxon>
        <taxon>Neoptera</taxon>
        <taxon>Endopterygota</taxon>
        <taxon>Diptera</taxon>
        <taxon>Nematocera</taxon>
        <taxon>Chironomoidea</taxon>
        <taxon>Chironomidae</taxon>
        <taxon>Clunio</taxon>
    </lineage>
</organism>
<keyword evidence="3" id="KW-1185">Reference proteome</keyword>
<protein>
    <submittedName>
        <fullName evidence="2">CLUMA_CG000844, isoform A</fullName>
    </submittedName>
</protein>
<name>A0A1J1HHZ6_9DIPT</name>
<gene>
    <name evidence="2" type="ORF">CLUMA_CG000844</name>
</gene>
<reference evidence="2 3" key="1">
    <citation type="submission" date="2015-04" db="EMBL/GenBank/DDBJ databases">
        <authorList>
            <person name="Syromyatnikov M.Y."/>
            <person name="Popov V.N."/>
        </authorList>
    </citation>
    <scope>NUCLEOTIDE SEQUENCE [LARGE SCALE GENOMIC DNA]</scope>
</reference>
<evidence type="ECO:0000313" key="3">
    <source>
        <dbReference type="Proteomes" id="UP000183832"/>
    </source>
</evidence>
<dbReference type="AlphaFoldDB" id="A0A1J1HHZ6"/>
<sequence>MAKSFYFGIFVIICVLTTVNHVIAGGGQQFSCADFEISPVACDGMCTPPLEVTDFGGGVCCCAAF</sequence>
<feature type="chain" id="PRO_5012904661" evidence="1">
    <location>
        <begin position="25"/>
        <end position="65"/>
    </location>
</feature>